<feature type="domain" description="SRP9" evidence="2">
    <location>
        <begin position="3"/>
        <end position="77"/>
    </location>
</feature>
<evidence type="ECO:0000313" key="4">
    <source>
        <dbReference type="Proteomes" id="UP000187013"/>
    </source>
</evidence>
<organism evidence="3 4">
    <name type="scientific">Zygosaccharomyces rouxii</name>
    <dbReference type="NCBI Taxonomy" id="4956"/>
    <lineage>
        <taxon>Eukaryota</taxon>
        <taxon>Fungi</taxon>
        <taxon>Dikarya</taxon>
        <taxon>Ascomycota</taxon>
        <taxon>Saccharomycotina</taxon>
        <taxon>Saccharomycetes</taxon>
        <taxon>Saccharomycetales</taxon>
        <taxon>Saccharomycetaceae</taxon>
        <taxon>Zygosaccharomyces</taxon>
    </lineage>
</organism>
<reference evidence="3 4" key="1">
    <citation type="submission" date="2016-08" db="EMBL/GenBank/DDBJ databases">
        <title>Draft genome sequence of allopolyploid Zygosaccharomyces rouxii.</title>
        <authorList>
            <person name="Watanabe J."/>
            <person name="Uehara K."/>
            <person name="Mogi Y."/>
            <person name="Tsukioka Y."/>
        </authorList>
    </citation>
    <scope>NUCLEOTIDE SEQUENCE [LARGE SCALE GENOMIC DNA]</scope>
    <source>
        <strain evidence="3 4">NBRC 110957</strain>
    </source>
</reference>
<dbReference type="InterPro" id="IPR039432">
    <property type="entry name" value="SRP9_dom"/>
</dbReference>
<accession>A0A1Q3A514</accession>
<sequence length="150" mass="16746">MSVKPIDSFISQSVGLFEANPSQTTFAISYKNRLPAQLPQVSFKTHNPHLNCHYKFQTCKSKDVSRLLSALGPRGVTVTLGKVERTKKLKKLPKRHRKQSRVKDVVGLSSLMVNTDVKEYVPPAVQETSGASAKPDAKKKKSKSKNKKKR</sequence>
<dbReference type="AlphaFoldDB" id="A0A1Q3A514"/>
<dbReference type="InterPro" id="IPR039914">
    <property type="entry name" value="SRP9-like"/>
</dbReference>
<dbReference type="OrthoDB" id="5419752at2759"/>
<feature type="region of interest" description="Disordered" evidence="1">
    <location>
        <begin position="122"/>
        <end position="150"/>
    </location>
</feature>
<dbReference type="EMBL" id="BDGX01000026">
    <property type="protein sequence ID" value="GAV50680.1"/>
    <property type="molecule type" value="Genomic_DNA"/>
</dbReference>
<dbReference type="Pfam" id="PF05486">
    <property type="entry name" value="SRP9-21"/>
    <property type="match status" value="1"/>
</dbReference>
<protein>
    <recommendedName>
        <fullName evidence="2">SRP9 domain-containing protein</fullName>
    </recommendedName>
</protein>
<dbReference type="PANTHER" id="PTHR12834:SF12">
    <property type="entry name" value="SIGNAL RECOGNITION PARTICLE 9 KDA PROTEIN"/>
    <property type="match status" value="1"/>
</dbReference>
<dbReference type="GO" id="GO:0006614">
    <property type="term" value="P:SRP-dependent cotranslational protein targeting to membrane"/>
    <property type="evidence" value="ECO:0007669"/>
    <property type="project" value="EnsemblFungi"/>
</dbReference>
<feature type="compositionally biased region" description="Basic residues" evidence="1">
    <location>
        <begin position="137"/>
        <end position="150"/>
    </location>
</feature>
<evidence type="ECO:0000259" key="2">
    <source>
        <dbReference type="Pfam" id="PF05486"/>
    </source>
</evidence>
<dbReference type="PANTHER" id="PTHR12834">
    <property type="entry name" value="SIGNAL RECOGNITION PARTICLE 9 KDA PROTEIN"/>
    <property type="match status" value="1"/>
</dbReference>
<dbReference type="OMA" id="EPNSGKC"/>
<proteinExistence type="predicted"/>
<dbReference type="eggNOG" id="ENOG502S2CK">
    <property type="taxonomic scope" value="Eukaryota"/>
</dbReference>
<name>A0A1Q3A514_ZYGRO</name>
<gene>
    <name evidence="3" type="ORF">ZYGR_0Z01030</name>
</gene>
<evidence type="ECO:0000313" key="3">
    <source>
        <dbReference type="EMBL" id="GAV50680.1"/>
    </source>
</evidence>
<dbReference type="GO" id="GO:0005786">
    <property type="term" value="C:signal recognition particle, endoplasmic reticulum targeting"/>
    <property type="evidence" value="ECO:0007669"/>
    <property type="project" value="EnsemblFungi"/>
</dbReference>
<evidence type="ECO:0000256" key="1">
    <source>
        <dbReference type="SAM" id="MobiDB-lite"/>
    </source>
</evidence>
<comment type="caution">
    <text evidence="3">The sequence shown here is derived from an EMBL/GenBank/DDBJ whole genome shotgun (WGS) entry which is preliminary data.</text>
</comment>
<dbReference type="Proteomes" id="UP000187013">
    <property type="component" value="Unassembled WGS sequence"/>
</dbReference>